<dbReference type="InterPro" id="IPR045584">
    <property type="entry name" value="Pilin-like"/>
</dbReference>
<protein>
    <submittedName>
        <fullName evidence="1">PilD processed protein</fullName>
    </submittedName>
</protein>
<gene>
    <name evidence="1" type="ORF">GCM10007894_03220</name>
</gene>
<dbReference type="Gene3D" id="3.30.700.10">
    <property type="entry name" value="Glycoprotein, Type 4 Pilin"/>
    <property type="match status" value="1"/>
</dbReference>
<dbReference type="AlphaFoldDB" id="A0AA37TT40"/>
<dbReference type="NCBIfam" id="TIGR02532">
    <property type="entry name" value="IV_pilin_GFxxxE"/>
    <property type="match status" value="1"/>
</dbReference>
<accession>A0AA37TT40</accession>
<dbReference type="PROSITE" id="PS00409">
    <property type="entry name" value="PROKAR_NTER_METHYL"/>
    <property type="match status" value="1"/>
</dbReference>
<name>A0AA37TT40_9GAMM</name>
<sequence>MKRAAGFTLIELVVVIIILGILAVTAAPKFINLQSDARVSTLEGLEGAFKGANALVFSKAAIAGKEQDSDTTLDIGGATDPKIRFGYLQGDEASIKEALQIELATSGGATLADWYFVADSPSAGIVTIYQSGSPYSATDDCHIEYTPAASAGALPTYNVESDDC</sequence>
<comment type="caution">
    <text evidence="1">The sequence shown here is derived from an EMBL/GenBank/DDBJ whole genome shotgun (WGS) entry which is preliminary data.</text>
</comment>
<evidence type="ECO:0000313" key="1">
    <source>
        <dbReference type="EMBL" id="GLS82345.1"/>
    </source>
</evidence>
<proteinExistence type="predicted"/>
<dbReference type="InterPro" id="IPR012902">
    <property type="entry name" value="N_methyl_site"/>
</dbReference>
<keyword evidence="2" id="KW-1185">Reference proteome</keyword>
<evidence type="ECO:0000313" key="2">
    <source>
        <dbReference type="Proteomes" id="UP001157439"/>
    </source>
</evidence>
<dbReference type="EMBL" id="BSPO01000001">
    <property type="protein sequence ID" value="GLS82345.1"/>
    <property type="molecule type" value="Genomic_DNA"/>
</dbReference>
<dbReference type="SUPFAM" id="SSF54523">
    <property type="entry name" value="Pili subunits"/>
    <property type="match status" value="1"/>
</dbReference>
<dbReference type="Proteomes" id="UP001157439">
    <property type="component" value="Unassembled WGS sequence"/>
</dbReference>
<dbReference type="RefSeq" id="WP_095497895.1">
    <property type="nucleotide sequence ID" value="NZ_BSPO01000001.1"/>
</dbReference>
<reference evidence="1 2" key="1">
    <citation type="journal article" date="2014" name="Int. J. Syst. Evol. Microbiol.">
        <title>Complete genome sequence of Corynebacterium casei LMG S-19264T (=DSM 44701T), isolated from a smear-ripened cheese.</title>
        <authorList>
            <consortium name="US DOE Joint Genome Institute (JGI-PGF)"/>
            <person name="Walter F."/>
            <person name="Albersmeier A."/>
            <person name="Kalinowski J."/>
            <person name="Ruckert C."/>
        </authorList>
    </citation>
    <scope>NUCLEOTIDE SEQUENCE [LARGE SCALE GENOMIC DNA]</scope>
    <source>
        <strain evidence="1 2">NBRC 112785</strain>
    </source>
</reference>
<dbReference type="Pfam" id="PF07963">
    <property type="entry name" value="N_methyl"/>
    <property type="match status" value="1"/>
</dbReference>
<organism evidence="1 2">
    <name type="scientific">Paraferrimonas haliotis</name>
    <dbReference type="NCBI Taxonomy" id="2013866"/>
    <lineage>
        <taxon>Bacteria</taxon>
        <taxon>Pseudomonadati</taxon>
        <taxon>Pseudomonadota</taxon>
        <taxon>Gammaproteobacteria</taxon>
        <taxon>Alteromonadales</taxon>
        <taxon>Ferrimonadaceae</taxon>
        <taxon>Paraferrimonas</taxon>
    </lineage>
</organism>